<keyword evidence="3" id="KW-1185">Reference proteome</keyword>
<dbReference type="Proteomes" id="UP000780801">
    <property type="component" value="Unassembled WGS sequence"/>
</dbReference>
<dbReference type="EMBL" id="JAABOA010000985">
    <property type="protein sequence ID" value="KAF9582622.1"/>
    <property type="molecule type" value="Genomic_DNA"/>
</dbReference>
<evidence type="ECO:0000313" key="3">
    <source>
        <dbReference type="Proteomes" id="UP000780801"/>
    </source>
</evidence>
<proteinExistence type="predicted"/>
<reference evidence="2" key="1">
    <citation type="journal article" date="2020" name="Fungal Divers.">
        <title>Resolving the Mortierellaceae phylogeny through synthesis of multi-gene phylogenetics and phylogenomics.</title>
        <authorList>
            <person name="Vandepol N."/>
            <person name="Liber J."/>
            <person name="Desiro A."/>
            <person name="Na H."/>
            <person name="Kennedy M."/>
            <person name="Barry K."/>
            <person name="Grigoriev I.V."/>
            <person name="Miller A.N."/>
            <person name="O'Donnell K."/>
            <person name="Stajich J.E."/>
            <person name="Bonito G."/>
        </authorList>
    </citation>
    <scope>NUCLEOTIDE SEQUENCE</scope>
    <source>
        <strain evidence="2">KOD1015</strain>
    </source>
</reference>
<feature type="region of interest" description="Disordered" evidence="1">
    <location>
        <begin position="1"/>
        <end position="66"/>
    </location>
</feature>
<evidence type="ECO:0008006" key="4">
    <source>
        <dbReference type="Google" id="ProtNLM"/>
    </source>
</evidence>
<accession>A0A9P6FVS0</accession>
<dbReference type="SUPFAM" id="SSF52540">
    <property type="entry name" value="P-loop containing nucleoside triphosphate hydrolases"/>
    <property type="match status" value="1"/>
</dbReference>
<comment type="caution">
    <text evidence="2">The sequence shown here is derived from an EMBL/GenBank/DDBJ whole genome shotgun (WGS) entry which is preliminary data.</text>
</comment>
<dbReference type="InterPro" id="IPR027417">
    <property type="entry name" value="P-loop_NTPase"/>
</dbReference>
<gene>
    <name evidence="2" type="ORF">BGW38_010963</name>
</gene>
<sequence length="609" mass="69365">MYCRTDGSLKNHSRQSDREEALNGETSVRRLAIDLGGTGTASESNSYHVMASEPKSGEDQTDDQEEEKTYNILVIGPSQSGKSTLIAAIGQHFFPGSKIDYKHIGDGNLSRTKEVRAVELVSHFPSYELIDTSSRSSKKPILSDQHRSKGARVNIAEIRREPDFRKYKQRLNQYDNNEVHQVPPTSKKRYRFRIFDTPGLEDTDGEDVKNVANILEAVSKAGEIHLVLVTVSLGSHLSPGLQTALKDYRNILSDMRGLIAFVHTNLDYTSMHAENTEFNEKLTTRRRVLDKIMGREVPYFVINSDLKEDRPVCVYLRNNTIRDMLSLAQLNVPVSVHQMQIVKTEHMQTVDGHAISYCKLHLKEFERKTLELLSRSAARQAQSDMIKLKEAAGYAPRIAQHRYDIREAEARLAHLDTSDLEFLDEKTIRQGWDVLDLFGGPGSIEFSVSNLEYQIDVIHERMSGYTREYVHGGEGHNFWSTKITRGKWGDGDYHAKLYAWRRTKYQREIGLLKRILLSQRDTLQSLVDRIAMLKASSTVEEDAETKEQRLQIEADQSKFLETISRLERKALHLNFFKAVAEAGVYEGNQEECSKKVADFYAGYIPAEGE</sequence>
<evidence type="ECO:0000313" key="2">
    <source>
        <dbReference type="EMBL" id="KAF9582622.1"/>
    </source>
</evidence>
<dbReference type="AlphaFoldDB" id="A0A9P6FVS0"/>
<organism evidence="2 3">
    <name type="scientific">Lunasporangiospora selenospora</name>
    <dbReference type="NCBI Taxonomy" id="979761"/>
    <lineage>
        <taxon>Eukaryota</taxon>
        <taxon>Fungi</taxon>
        <taxon>Fungi incertae sedis</taxon>
        <taxon>Mucoromycota</taxon>
        <taxon>Mortierellomycotina</taxon>
        <taxon>Mortierellomycetes</taxon>
        <taxon>Mortierellales</taxon>
        <taxon>Mortierellaceae</taxon>
        <taxon>Lunasporangiospora</taxon>
    </lineage>
</organism>
<dbReference type="Gene3D" id="3.40.50.300">
    <property type="entry name" value="P-loop containing nucleotide triphosphate hydrolases"/>
    <property type="match status" value="1"/>
</dbReference>
<evidence type="ECO:0000256" key="1">
    <source>
        <dbReference type="SAM" id="MobiDB-lite"/>
    </source>
</evidence>
<feature type="compositionally biased region" description="Basic and acidic residues" evidence="1">
    <location>
        <begin position="14"/>
        <end position="32"/>
    </location>
</feature>
<name>A0A9P6FVS0_9FUNG</name>
<protein>
    <recommendedName>
        <fullName evidence="4">G domain-containing protein</fullName>
    </recommendedName>
</protein>
<dbReference type="OrthoDB" id="8954335at2759"/>